<feature type="compositionally biased region" description="Basic residues" evidence="1">
    <location>
        <begin position="72"/>
        <end position="81"/>
    </location>
</feature>
<feature type="non-terminal residue" evidence="2">
    <location>
        <position position="1"/>
    </location>
</feature>
<accession>X1BNF1</accession>
<comment type="caution">
    <text evidence="2">The sequence shown here is derived from an EMBL/GenBank/DDBJ whole genome shotgun (WGS) entry which is preliminary data.</text>
</comment>
<proteinExistence type="predicted"/>
<organism evidence="2">
    <name type="scientific">marine sediment metagenome</name>
    <dbReference type="NCBI Taxonomy" id="412755"/>
    <lineage>
        <taxon>unclassified sequences</taxon>
        <taxon>metagenomes</taxon>
        <taxon>ecological metagenomes</taxon>
    </lineage>
</organism>
<dbReference type="EMBL" id="BART01022449">
    <property type="protein sequence ID" value="GAG96505.1"/>
    <property type="molecule type" value="Genomic_DNA"/>
</dbReference>
<protein>
    <submittedName>
        <fullName evidence="2">Uncharacterized protein</fullName>
    </submittedName>
</protein>
<reference evidence="2" key="1">
    <citation type="journal article" date="2014" name="Front. Microbiol.">
        <title>High frequency of phylogenetically diverse reductive dehalogenase-homologous genes in deep subseafloor sedimentary metagenomes.</title>
        <authorList>
            <person name="Kawai M."/>
            <person name="Futagami T."/>
            <person name="Toyoda A."/>
            <person name="Takaki Y."/>
            <person name="Nishi S."/>
            <person name="Hori S."/>
            <person name="Arai W."/>
            <person name="Tsubouchi T."/>
            <person name="Morono Y."/>
            <person name="Uchiyama I."/>
            <person name="Ito T."/>
            <person name="Fujiyama A."/>
            <person name="Inagaki F."/>
            <person name="Takami H."/>
        </authorList>
    </citation>
    <scope>NUCLEOTIDE SEQUENCE</scope>
    <source>
        <strain evidence="2">Expedition CK06-06</strain>
    </source>
</reference>
<evidence type="ECO:0000313" key="2">
    <source>
        <dbReference type="EMBL" id="GAG96505.1"/>
    </source>
</evidence>
<dbReference type="AlphaFoldDB" id="X1BNF1"/>
<gene>
    <name evidence="2" type="ORF">S01H4_41089</name>
</gene>
<feature type="compositionally biased region" description="Basic and acidic residues" evidence="1">
    <location>
        <begin position="60"/>
        <end position="71"/>
    </location>
</feature>
<name>X1BNF1_9ZZZZ</name>
<feature type="region of interest" description="Disordered" evidence="1">
    <location>
        <begin position="60"/>
        <end position="87"/>
    </location>
</feature>
<sequence>NREWLDFQSEHGLSDEVLELARAPGYPLKLMAEKLAVPEFADFEIEGAIKQIHEDWHSRLDQRRSESELNPKTKKKQKPKSVKHDPKWAKAKELCQLNADDVRKAKELGFKPKSLMKNIPSPKQSWKQPVKYWIRDLYEDRFHL</sequence>
<evidence type="ECO:0000256" key="1">
    <source>
        <dbReference type="SAM" id="MobiDB-lite"/>
    </source>
</evidence>